<evidence type="ECO:0000259" key="16">
    <source>
        <dbReference type="PROSITE" id="PS51695"/>
    </source>
</evidence>
<dbReference type="GO" id="GO:0008240">
    <property type="term" value="F:tripeptidyl-peptidase activity"/>
    <property type="evidence" value="ECO:0000318"/>
    <property type="project" value="GO_Central"/>
</dbReference>
<dbReference type="Gene3D" id="3.40.50.200">
    <property type="entry name" value="Peptidase S8/S53 domain"/>
    <property type="match status" value="1"/>
</dbReference>
<keyword evidence="5" id="KW-0964">Secreted</keyword>
<dbReference type="MEROPS" id="S53.010"/>
<evidence type="ECO:0000256" key="8">
    <source>
        <dbReference type="ARBA" id="ARBA00022729"/>
    </source>
</evidence>
<dbReference type="RefSeq" id="XP_664763.1">
    <property type="nucleotide sequence ID" value="XM_659671.1"/>
</dbReference>
<dbReference type="InParanoid" id="Q5AX21"/>
<feature type="binding site" evidence="15">
    <location>
        <position position="636"/>
    </location>
    <ligand>
        <name>Ca(2+)</name>
        <dbReference type="ChEBI" id="CHEBI:29108"/>
    </ligand>
</feature>
<dbReference type="InterPro" id="IPR000209">
    <property type="entry name" value="Peptidase_S8/S53_dom"/>
</dbReference>
<dbReference type="GO" id="GO:0006508">
    <property type="term" value="P:proteolysis"/>
    <property type="evidence" value="ECO:0000318"/>
    <property type="project" value="GO_Central"/>
</dbReference>
<feature type="binding site" evidence="15">
    <location>
        <position position="638"/>
    </location>
    <ligand>
        <name>Ca(2+)</name>
        <dbReference type="ChEBI" id="CHEBI:29108"/>
    </ligand>
</feature>
<reference evidence="18" key="2">
    <citation type="journal article" date="2009" name="Fungal Genet. Biol.">
        <title>The 2008 update of the Aspergillus nidulans genome annotation: a community effort.</title>
        <authorList>
            <person name="Wortman J.R."/>
            <person name="Gilsenan J.M."/>
            <person name="Joardar V."/>
            <person name="Deegan J."/>
            <person name="Clutterbuck J."/>
            <person name="Andersen M.R."/>
            <person name="Archer D."/>
            <person name="Bencina M."/>
            <person name="Braus G."/>
            <person name="Coutinho P."/>
            <person name="von Dohren H."/>
            <person name="Doonan J."/>
            <person name="Driessen A.J."/>
            <person name="Durek P."/>
            <person name="Espeso E."/>
            <person name="Fekete E."/>
            <person name="Flipphi M."/>
            <person name="Estrada C.G."/>
            <person name="Geysens S."/>
            <person name="Goldman G."/>
            <person name="de Groot P.W."/>
            <person name="Hansen K."/>
            <person name="Harris S.D."/>
            <person name="Heinekamp T."/>
            <person name="Helmstaedt K."/>
            <person name="Henrissat B."/>
            <person name="Hofmann G."/>
            <person name="Homan T."/>
            <person name="Horio T."/>
            <person name="Horiuchi H."/>
            <person name="James S."/>
            <person name="Jones M."/>
            <person name="Karaffa L."/>
            <person name="Karanyi Z."/>
            <person name="Kato M."/>
            <person name="Keller N."/>
            <person name="Kelly D.E."/>
            <person name="Kiel J.A."/>
            <person name="Kim J.M."/>
            <person name="van der Klei I.J."/>
            <person name="Klis F.M."/>
            <person name="Kovalchuk A."/>
            <person name="Krasevec N."/>
            <person name="Kubicek C.P."/>
            <person name="Liu B."/>
            <person name="Maccabe A."/>
            <person name="Meyer V."/>
            <person name="Mirabito P."/>
            <person name="Miskei M."/>
            <person name="Mos M."/>
            <person name="Mullins J."/>
            <person name="Nelson D.R."/>
            <person name="Nielsen J."/>
            <person name="Oakley B.R."/>
            <person name="Osmani S.A."/>
            <person name="Pakula T."/>
            <person name="Paszewski A."/>
            <person name="Paulsen I."/>
            <person name="Pilsyk S."/>
            <person name="Pocsi I."/>
            <person name="Punt P.J."/>
            <person name="Ram A.F."/>
            <person name="Ren Q."/>
            <person name="Robellet X."/>
            <person name="Robson G."/>
            <person name="Seiboth B."/>
            <person name="van Solingen P."/>
            <person name="Specht T."/>
            <person name="Sun J."/>
            <person name="Taheri-Talesh N."/>
            <person name="Takeshita N."/>
            <person name="Ussery D."/>
            <person name="vanKuyk P.A."/>
            <person name="Visser H."/>
            <person name="van de Vondervoort P.J."/>
            <person name="de Vries R.P."/>
            <person name="Walton J."/>
            <person name="Xiang X."/>
            <person name="Xiong Y."/>
            <person name="Zeng A.P."/>
            <person name="Brandt B.W."/>
            <person name="Cornell M.J."/>
            <person name="van den Hondel C.A."/>
            <person name="Visser J."/>
            <person name="Oliver S.G."/>
            <person name="Turner G."/>
        </authorList>
    </citation>
    <scope>GENOME REANNOTATION</scope>
    <source>
        <strain evidence="18">FGSC A4 / ATCC 38163 / CBS 112.46 / NRRL 194 / M139</strain>
    </source>
</reference>
<dbReference type="SUPFAM" id="SSF54897">
    <property type="entry name" value="Protease propeptides/inhibitors"/>
    <property type="match status" value="1"/>
</dbReference>
<keyword evidence="14" id="KW-0325">Glycoprotein</keyword>
<keyword evidence="9 15" id="KW-0378">Hydrolase</keyword>
<keyword evidence="8" id="KW-0732">Signal</keyword>
<evidence type="ECO:0000313" key="18">
    <source>
        <dbReference type="Proteomes" id="UP000000560"/>
    </source>
</evidence>
<reference evidence="18" key="1">
    <citation type="journal article" date="2005" name="Nature">
        <title>Sequencing of Aspergillus nidulans and comparative analysis with A. fumigatus and A. oryzae.</title>
        <authorList>
            <person name="Galagan J.E."/>
            <person name="Calvo S.E."/>
            <person name="Cuomo C."/>
            <person name="Ma L.J."/>
            <person name="Wortman J.R."/>
            <person name="Batzoglou S."/>
            <person name="Lee S.I."/>
            <person name="Basturkmen M."/>
            <person name="Spevak C.C."/>
            <person name="Clutterbuck J."/>
            <person name="Kapitonov V."/>
            <person name="Jurka J."/>
            <person name="Scazzocchio C."/>
            <person name="Farman M."/>
            <person name="Butler J."/>
            <person name="Purcell S."/>
            <person name="Harris S."/>
            <person name="Braus G.H."/>
            <person name="Draht O."/>
            <person name="Busch S."/>
            <person name="D'Enfert C."/>
            <person name="Bouchier C."/>
            <person name="Goldman G.H."/>
            <person name="Bell-Pedersen D."/>
            <person name="Griffiths-Jones S."/>
            <person name="Doonan J.H."/>
            <person name="Yu J."/>
            <person name="Vienken K."/>
            <person name="Pain A."/>
            <person name="Freitag M."/>
            <person name="Selker E.U."/>
            <person name="Archer D.B."/>
            <person name="Penalva M.A."/>
            <person name="Oakley B.R."/>
            <person name="Momany M."/>
            <person name="Tanaka T."/>
            <person name="Kumagai T."/>
            <person name="Asai K."/>
            <person name="Machida M."/>
            <person name="Nierman W.C."/>
            <person name="Denning D.W."/>
            <person name="Caddick M."/>
            <person name="Hynes M."/>
            <person name="Paoletti M."/>
            <person name="Fischer R."/>
            <person name="Miller B."/>
            <person name="Dyer P."/>
            <person name="Sachs M.S."/>
            <person name="Osmani S.A."/>
            <person name="Birren B.W."/>
        </authorList>
    </citation>
    <scope>NUCLEOTIDE SEQUENCE [LARGE SCALE GENOMIC DNA]</scope>
    <source>
        <strain evidence="18">FGSC A4 / ATCC 38163 / CBS 112.46 / NRRL 194 / M139</strain>
    </source>
</reference>
<comment type="function">
    <text evidence="2">Secreted tripeptidyl-peptidase which degrades proteins at acidic pHs and is involved in virulence.</text>
</comment>
<comment type="catalytic activity">
    <reaction evidence="1">
        <text>Release of an N-terminal tripeptide from a polypeptide.</text>
        <dbReference type="EC" id="3.4.14.10"/>
    </reaction>
</comment>
<dbReference type="InterPro" id="IPR050819">
    <property type="entry name" value="Tripeptidyl-peptidase_I"/>
</dbReference>
<dbReference type="GO" id="GO:0046872">
    <property type="term" value="F:metal ion binding"/>
    <property type="evidence" value="ECO:0007669"/>
    <property type="project" value="UniProtKB-UniRule"/>
</dbReference>
<dbReference type="GO" id="GO:0005576">
    <property type="term" value="C:extracellular region"/>
    <property type="evidence" value="ECO:0007669"/>
    <property type="project" value="UniProtKB-SubCell"/>
</dbReference>
<dbReference type="Proteomes" id="UP000000560">
    <property type="component" value="Chromosome IV"/>
</dbReference>
<evidence type="ECO:0000256" key="3">
    <source>
        <dbReference type="ARBA" id="ARBA00004239"/>
    </source>
</evidence>
<feature type="binding site" evidence="15">
    <location>
        <position position="602"/>
    </location>
    <ligand>
        <name>Ca(2+)</name>
        <dbReference type="ChEBI" id="CHEBI:29108"/>
    </ligand>
</feature>
<dbReference type="InterPro" id="IPR030400">
    <property type="entry name" value="Sedolisin_dom"/>
</dbReference>
<dbReference type="AlphaFoldDB" id="Q5AX21"/>
<dbReference type="FunFam" id="3.40.50.200:FF:000015">
    <property type="entry name" value="Tripeptidyl peptidase A"/>
    <property type="match status" value="1"/>
</dbReference>
<dbReference type="Pfam" id="PF09286">
    <property type="entry name" value="Pro-kuma_activ"/>
    <property type="match status" value="1"/>
</dbReference>
<dbReference type="InterPro" id="IPR023828">
    <property type="entry name" value="Peptidase_S8_Ser-AS"/>
</dbReference>
<feature type="domain" description="Peptidase S53" evidence="16">
    <location>
        <begin position="268"/>
        <end position="658"/>
    </location>
</feature>
<evidence type="ECO:0000256" key="13">
    <source>
        <dbReference type="ARBA" id="ARBA00023145"/>
    </source>
</evidence>
<dbReference type="GO" id="GO:0004252">
    <property type="term" value="F:serine-type endopeptidase activity"/>
    <property type="evidence" value="ECO:0007669"/>
    <property type="project" value="UniProtKB-UniRule"/>
</dbReference>
<dbReference type="OMA" id="YARSVCN"/>
<keyword evidence="12" id="KW-0843">Virulence</keyword>
<dbReference type="GeneID" id="2870075"/>
<dbReference type="eggNOG" id="ENOG502QR6D">
    <property type="taxonomic scope" value="Eukaryota"/>
</dbReference>
<keyword evidence="7 15" id="KW-0479">Metal-binding</keyword>
<feature type="binding site" evidence="15">
    <location>
        <position position="601"/>
    </location>
    <ligand>
        <name>Ca(2+)</name>
        <dbReference type="ChEBI" id="CHEBI:29108"/>
    </ligand>
</feature>
<comment type="cofactor">
    <cofactor evidence="15">
        <name>Ca(2+)</name>
        <dbReference type="ChEBI" id="CHEBI:29108"/>
    </cofactor>
    <text evidence="15">Binds 1 Ca(2+) ion per subunit.</text>
</comment>
<evidence type="ECO:0000256" key="4">
    <source>
        <dbReference type="ARBA" id="ARBA00012462"/>
    </source>
</evidence>
<gene>
    <name evidence="17" type="ORF">ANIA_07159</name>
</gene>
<keyword evidence="13" id="KW-0865">Zymogen</keyword>
<keyword evidence="6 15" id="KW-0645">Protease</keyword>
<name>Q5AX21_EMENI</name>
<evidence type="ECO:0000256" key="7">
    <source>
        <dbReference type="ARBA" id="ARBA00022723"/>
    </source>
</evidence>
<sequence length="658" mass="70532">MAATGRFTAFWNVASVPALIGILPLAGSHLRAVLCPVCIWRHSKAVCAPDTLQAMRAFTRVTAISLAGFSCFAAAAAAAFESLRAVPDGWIYESTPDPNQPLRLRIALKQHNVAGFEQALLDMSTPGHSSYGQHFGSYHEMKQLLLPTEEASSSVRDWLSAAGVEFEQDADWINFRTTVDQANALLDADFLWYTTTGSTGNPTRILRTLSYSVPSELAGYVNMIQPTTRFGGTHANRATVRAKPIFLETNRQLINAISSGSLEHCEKAITPSCLADLYNTEGYKASNRSGSKVAFASFLEEYARYDDLAEFEETYAPYAIGQNFSVISINGGLNDQDSTADSGEANLDLQYIIGVSSPLPVTEFTTGGRGKLIPDLSSPDPNDNTNEPFLDFLEAVLKLDQKDLPQVISTSYGEDEQTIPEPYARSVCNLYAQLGSRGVSVLFSSGDSGVGAACQTNDGKNTTHFPPQFPASCPWVTAVGGTNGTAPESGVYFSSGGFSDYWARPAYQNAAVESYLRKLGSTQAQYFNRSGRAFPDVAAQAQNFAVVDKGRVGLFDGTSCSSPVFAGIVALLNDVRLKAGLPVLGFLNPWLYQDGLNGLNDIVDGGSTGCDGNNRFNGSPNGSPVIPYAGWNATEGWDPVTGLGTPDFAKLKALVLDA</sequence>
<keyword evidence="18" id="KW-1185">Reference proteome</keyword>
<accession>C8VD66</accession>
<dbReference type="CDD" id="cd04056">
    <property type="entry name" value="Peptidases_S53"/>
    <property type="match status" value="1"/>
</dbReference>
<dbReference type="SUPFAM" id="SSF52743">
    <property type="entry name" value="Subtilisin-like"/>
    <property type="match status" value="1"/>
</dbReference>
<evidence type="ECO:0000256" key="2">
    <source>
        <dbReference type="ARBA" id="ARBA00002451"/>
    </source>
</evidence>
<proteinExistence type="predicted"/>
<evidence type="ECO:0000256" key="1">
    <source>
        <dbReference type="ARBA" id="ARBA00001910"/>
    </source>
</evidence>
<dbReference type="STRING" id="227321.Q5AX21"/>
<evidence type="ECO:0000256" key="14">
    <source>
        <dbReference type="ARBA" id="ARBA00023180"/>
    </source>
</evidence>
<evidence type="ECO:0000256" key="9">
    <source>
        <dbReference type="ARBA" id="ARBA00022801"/>
    </source>
</evidence>
<evidence type="ECO:0000313" key="17">
    <source>
        <dbReference type="EMBL" id="CBF78959.1"/>
    </source>
</evidence>
<dbReference type="SMART" id="SM00944">
    <property type="entry name" value="Pro-kuma_activ"/>
    <property type="match status" value="1"/>
</dbReference>
<dbReference type="InterPro" id="IPR015366">
    <property type="entry name" value="S53_propep"/>
</dbReference>
<dbReference type="InterPro" id="IPR036852">
    <property type="entry name" value="Peptidase_S8/S53_dom_sf"/>
</dbReference>
<comment type="subcellular location">
    <subcellularLocation>
        <location evidence="3">Secreted</location>
        <location evidence="3">Extracellular space</location>
    </subcellularLocation>
</comment>
<dbReference type="PANTHER" id="PTHR14218:SF15">
    <property type="entry name" value="TRIPEPTIDYL-PEPTIDASE 1"/>
    <property type="match status" value="1"/>
</dbReference>
<dbReference type="KEGG" id="ani:ANIA_07159"/>
<feature type="active site" description="Charge relay system" evidence="15">
    <location>
        <position position="344"/>
    </location>
</feature>
<dbReference type="HOGENOM" id="CLU_013783_3_0_1"/>
<dbReference type="CDD" id="cd11377">
    <property type="entry name" value="Pro-peptidase_S53"/>
    <property type="match status" value="1"/>
</dbReference>
<dbReference type="OrthoDB" id="409122at2759"/>
<evidence type="ECO:0000256" key="12">
    <source>
        <dbReference type="ARBA" id="ARBA00023026"/>
    </source>
</evidence>
<keyword evidence="11 15" id="KW-0106">Calcium</keyword>
<dbReference type="PROSITE" id="PS51695">
    <property type="entry name" value="SEDOLISIN"/>
    <property type="match status" value="1"/>
</dbReference>
<dbReference type="Pfam" id="PF00082">
    <property type="entry name" value="Peptidase_S8"/>
    <property type="match status" value="1"/>
</dbReference>
<organism evidence="17 18">
    <name type="scientific">Emericella nidulans (strain FGSC A4 / ATCC 38163 / CBS 112.46 / NRRL 194 / M139)</name>
    <name type="common">Aspergillus nidulans</name>
    <dbReference type="NCBI Taxonomy" id="227321"/>
    <lineage>
        <taxon>Eukaryota</taxon>
        <taxon>Fungi</taxon>
        <taxon>Dikarya</taxon>
        <taxon>Ascomycota</taxon>
        <taxon>Pezizomycotina</taxon>
        <taxon>Eurotiomycetes</taxon>
        <taxon>Eurotiomycetidae</taxon>
        <taxon>Eurotiales</taxon>
        <taxon>Aspergillaceae</taxon>
        <taxon>Aspergillus</taxon>
        <taxon>Aspergillus subgen. Nidulantes</taxon>
    </lineage>
</organism>
<accession>Q5AX21</accession>
<dbReference type="EMBL" id="BN001304">
    <property type="protein sequence ID" value="CBF78959.1"/>
    <property type="molecule type" value="Genomic_DNA"/>
</dbReference>
<evidence type="ECO:0000256" key="15">
    <source>
        <dbReference type="PROSITE-ProRule" id="PRU01032"/>
    </source>
</evidence>
<dbReference type="PROSITE" id="PS00138">
    <property type="entry name" value="SUBTILASE_SER"/>
    <property type="match status" value="1"/>
</dbReference>
<evidence type="ECO:0000256" key="6">
    <source>
        <dbReference type="ARBA" id="ARBA00022670"/>
    </source>
</evidence>
<evidence type="ECO:0000256" key="10">
    <source>
        <dbReference type="ARBA" id="ARBA00022825"/>
    </source>
</evidence>
<dbReference type="PANTHER" id="PTHR14218">
    <property type="entry name" value="PROTEASE S8 TRIPEPTIDYL PEPTIDASE I CLN2"/>
    <property type="match status" value="1"/>
</dbReference>
<keyword evidence="10 15" id="KW-0720">Serine protease</keyword>
<evidence type="ECO:0000256" key="11">
    <source>
        <dbReference type="ARBA" id="ARBA00022837"/>
    </source>
</evidence>
<feature type="active site" description="Charge relay system" evidence="15">
    <location>
        <position position="559"/>
    </location>
</feature>
<dbReference type="EC" id="3.4.14.10" evidence="4"/>
<feature type="active site" description="Charge relay system" evidence="15">
    <location>
        <position position="348"/>
    </location>
</feature>
<dbReference type="GO" id="GO:0004175">
    <property type="term" value="F:endopeptidase activity"/>
    <property type="evidence" value="ECO:0000318"/>
    <property type="project" value="GO_Central"/>
</dbReference>
<evidence type="ECO:0000256" key="5">
    <source>
        <dbReference type="ARBA" id="ARBA00022525"/>
    </source>
</evidence>
<protein>
    <recommendedName>
        <fullName evidence="4">tripeptidyl-peptidase II</fullName>
        <ecNumber evidence="4">3.4.14.10</ecNumber>
    </recommendedName>
</protein>